<dbReference type="AlphaFoldDB" id="A0AAW9PZ30"/>
<gene>
    <name evidence="1" type="ORF">V2H45_08755</name>
</gene>
<name>A0AAW9PZ30_9CYAN</name>
<sequence length="120" mass="13784">MARIDCANRLTFLSEHHKTLLSKHFSQPSQTAQPRELAIKLGIHYSKVIAILAVLAADGYCQNWLLIYHNCSETFVDRTPLRSGMPKLPYVCPYCEITIYNYDELKLDVMAETEMSVEFI</sequence>
<reference evidence="1" key="1">
    <citation type="submission" date="2024-01" db="EMBL/GenBank/DDBJ databases">
        <title>Bank of Algae and Cyanobacteria of the Azores (BACA) strain genomes.</title>
        <authorList>
            <person name="Luz R."/>
            <person name="Cordeiro R."/>
            <person name="Fonseca A."/>
            <person name="Goncalves V."/>
        </authorList>
    </citation>
    <scope>NUCLEOTIDE SEQUENCE</scope>
    <source>
        <strain evidence="1">BACA0141</strain>
    </source>
</reference>
<dbReference type="Proteomes" id="UP001333818">
    <property type="component" value="Unassembled WGS sequence"/>
</dbReference>
<proteinExistence type="predicted"/>
<protein>
    <submittedName>
        <fullName evidence="1">Uncharacterized protein</fullName>
    </submittedName>
</protein>
<evidence type="ECO:0000313" key="1">
    <source>
        <dbReference type="EMBL" id="MEE3716834.1"/>
    </source>
</evidence>
<dbReference type="RefSeq" id="WP_330483262.1">
    <property type="nucleotide sequence ID" value="NZ_JAZBJZ010000027.1"/>
</dbReference>
<keyword evidence="2" id="KW-1185">Reference proteome</keyword>
<organism evidence="1 2">
    <name type="scientific">Tumidithrix elongata BACA0141</name>
    <dbReference type="NCBI Taxonomy" id="2716417"/>
    <lineage>
        <taxon>Bacteria</taxon>
        <taxon>Bacillati</taxon>
        <taxon>Cyanobacteriota</taxon>
        <taxon>Cyanophyceae</taxon>
        <taxon>Pseudanabaenales</taxon>
        <taxon>Pseudanabaenaceae</taxon>
        <taxon>Tumidithrix</taxon>
        <taxon>Tumidithrix elongata</taxon>
    </lineage>
</organism>
<dbReference type="EMBL" id="JAZBJZ010000027">
    <property type="protein sequence ID" value="MEE3716834.1"/>
    <property type="molecule type" value="Genomic_DNA"/>
</dbReference>
<accession>A0AAW9PZ30</accession>
<comment type="caution">
    <text evidence="1">The sequence shown here is derived from an EMBL/GenBank/DDBJ whole genome shotgun (WGS) entry which is preliminary data.</text>
</comment>
<evidence type="ECO:0000313" key="2">
    <source>
        <dbReference type="Proteomes" id="UP001333818"/>
    </source>
</evidence>